<dbReference type="InterPro" id="IPR012338">
    <property type="entry name" value="Beta-lactam/transpept-like"/>
</dbReference>
<dbReference type="GO" id="GO:0016787">
    <property type="term" value="F:hydrolase activity"/>
    <property type="evidence" value="ECO:0007669"/>
    <property type="project" value="UniProtKB-KW"/>
</dbReference>
<protein>
    <submittedName>
        <fullName evidence="2">Serine hydrolase domain-containing protein</fullName>
        <ecNumber evidence="2">3.-.-.-</ecNumber>
    </submittedName>
</protein>
<dbReference type="InterPro" id="IPR001466">
    <property type="entry name" value="Beta-lactam-related"/>
</dbReference>
<feature type="domain" description="Beta-lactamase-related" evidence="1">
    <location>
        <begin position="87"/>
        <end position="349"/>
    </location>
</feature>
<organism evidence="2 3">
    <name type="scientific">Salinimicrobium flavum</name>
    <dbReference type="NCBI Taxonomy" id="1737065"/>
    <lineage>
        <taxon>Bacteria</taxon>
        <taxon>Pseudomonadati</taxon>
        <taxon>Bacteroidota</taxon>
        <taxon>Flavobacteriia</taxon>
        <taxon>Flavobacteriales</taxon>
        <taxon>Flavobacteriaceae</taxon>
        <taxon>Salinimicrobium</taxon>
    </lineage>
</organism>
<accession>A0ABW5IZ34</accession>
<proteinExistence type="predicted"/>
<dbReference type="RefSeq" id="WP_380749599.1">
    <property type="nucleotide sequence ID" value="NZ_JBHULT010000006.1"/>
</dbReference>
<evidence type="ECO:0000313" key="2">
    <source>
        <dbReference type="EMBL" id="MFD2517430.1"/>
    </source>
</evidence>
<name>A0ABW5IZ34_9FLAO</name>
<dbReference type="PANTHER" id="PTHR43283">
    <property type="entry name" value="BETA-LACTAMASE-RELATED"/>
    <property type="match status" value="1"/>
</dbReference>
<reference evidence="3" key="1">
    <citation type="journal article" date="2019" name="Int. J. Syst. Evol. Microbiol.">
        <title>The Global Catalogue of Microorganisms (GCM) 10K type strain sequencing project: providing services to taxonomists for standard genome sequencing and annotation.</title>
        <authorList>
            <consortium name="The Broad Institute Genomics Platform"/>
            <consortium name="The Broad Institute Genome Sequencing Center for Infectious Disease"/>
            <person name="Wu L."/>
            <person name="Ma J."/>
        </authorList>
    </citation>
    <scope>NUCLEOTIDE SEQUENCE [LARGE SCALE GENOMIC DNA]</scope>
    <source>
        <strain evidence="3">KCTC 42585</strain>
    </source>
</reference>
<dbReference type="Proteomes" id="UP001597468">
    <property type="component" value="Unassembled WGS sequence"/>
</dbReference>
<dbReference type="Gene3D" id="3.40.710.10">
    <property type="entry name" value="DD-peptidase/beta-lactamase superfamily"/>
    <property type="match status" value="1"/>
</dbReference>
<dbReference type="SUPFAM" id="SSF56601">
    <property type="entry name" value="beta-lactamase/transpeptidase-like"/>
    <property type="match status" value="1"/>
</dbReference>
<evidence type="ECO:0000313" key="3">
    <source>
        <dbReference type="Proteomes" id="UP001597468"/>
    </source>
</evidence>
<keyword evidence="2" id="KW-0378">Hydrolase</keyword>
<dbReference type="InterPro" id="IPR050789">
    <property type="entry name" value="Diverse_Enzym_Activities"/>
</dbReference>
<dbReference type="EC" id="3.-.-.-" evidence="2"/>
<dbReference type="PANTHER" id="PTHR43283:SF7">
    <property type="entry name" value="BETA-LACTAMASE-RELATED DOMAIN-CONTAINING PROTEIN"/>
    <property type="match status" value="1"/>
</dbReference>
<keyword evidence="3" id="KW-1185">Reference proteome</keyword>
<sequence length="394" mass="45245">MKTFKKIFTGILLFLVAAVLLIYAFNYDYIFKAIKTTWLSGHATAHIDDHTEFETRKIEAGDPQPWPLHQNYNQVTPTPELEKINRELQTVAFLIIKNDSIWFEEYREEYGPDSRTNSFSIAKSVTAALLGKAISEGYIDSLEQPVADYFPQFDRRLTVGDLASMSSGLNWDENYFNPFSMNARAYFGEDIREQVLSLKVVQGPGEEFEYLSGNTSLLAMILEKATGKKLSNYLSESFWKPMGMRSDALWQLDSKESGLEKAYCCIASNARDLARFGKLYKDFGKWNGEQLLDSAFIATSIRPRFEDSPHFGYGIWLAEKMGKNIFYMRGLFGQYVIVIPEDDLIIVRLGREHISKPEKQAHHDDFYVYIEEVLKMTGQYDQKDIIKEPVIPGH</sequence>
<comment type="caution">
    <text evidence="2">The sequence shown here is derived from an EMBL/GenBank/DDBJ whole genome shotgun (WGS) entry which is preliminary data.</text>
</comment>
<evidence type="ECO:0000259" key="1">
    <source>
        <dbReference type="Pfam" id="PF00144"/>
    </source>
</evidence>
<dbReference type="EMBL" id="JBHULT010000006">
    <property type="protein sequence ID" value="MFD2517430.1"/>
    <property type="molecule type" value="Genomic_DNA"/>
</dbReference>
<gene>
    <name evidence="2" type="ORF">ACFSTG_05950</name>
</gene>
<dbReference type="Pfam" id="PF00144">
    <property type="entry name" value="Beta-lactamase"/>
    <property type="match status" value="1"/>
</dbReference>